<gene>
    <name evidence="1" type="ORF">JMN32_14050</name>
</gene>
<reference evidence="1" key="1">
    <citation type="submission" date="2021-01" db="EMBL/GenBank/DDBJ databases">
        <title>Fulvivirga kasyanovii gen. nov., sp nov., a novel member of the phylum Bacteroidetes isolated from seawater in a mussel farm.</title>
        <authorList>
            <person name="Zhao L.-H."/>
            <person name="Wang Z.-J."/>
        </authorList>
    </citation>
    <scope>NUCLEOTIDE SEQUENCE</scope>
    <source>
        <strain evidence="1">29W222</strain>
    </source>
</reference>
<dbReference type="Proteomes" id="UP000614216">
    <property type="component" value="Unassembled WGS sequence"/>
</dbReference>
<keyword evidence="2" id="KW-1185">Reference proteome</keyword>
<dbReference type="RefSeq" id="WP_202856973.1">
    <property type="nucleotide sequence ID" value="NZ_JAEUGD010000043.1"/>
</dbReference>
<sequence length="134" mass="15224">MEIYFESDYVKILYEQSAQYVKLLWLTPPTNEEFKEGCGHMLTAIGHFGVRKTLVDARLQGAVHSDLIEWMGETWVKRAAVLGQRHCAVISPTDVFASFSLSEIAPIGVRAQVITEYFDNEEHAVDWFNKLTTA</sequence>
<dbReference type="AlphaFoldDB" id="A0A937KBV3"/>
<organism evidence="1 2">
    <name type="scientific">Fulvivirga marina</name>
    <dbReference type="NCBI Taxonomy" id="2494733"/>
    <lineage>
        <taxon>Bacteria</taxon>
        <taxon>Pseudomonadati</taxon>
        <taxon>Bacteroidota</taxon>
        <taxon>Cytophagia</taxon>
        <taxon>Cytophagales</taxon>
        <taxon>Fulvivirgaceae</taxon>
        <taxon>Fulvivirga</taxon>
    </lineage>
</organism>
<dbReference type="EMBL" id="JAEUGD010000043">
    <property type="protein sequence ID" value="MBL6447436.1"/>
    <property type="molecule type" value="Genomic_DNA"/>
</dbReference>
<protein>
    <recommendedName>
        <fullName evidence="3">STAS/SEC14 domain-containing protein</fullName>
    </recommendedName>
</protein>
<evidence type="ECO:0000313" key="1">
    <source>
        <dbReference type="EMBL" id="MBL6447436.1"/>
    </source>
</evidence>
<name>A0A937KBV3_9BACT</name>
<accession>A0A937KBV3</accession>
<evidence type="ECO:0000313" key="2">
    <source>
        <dbReference type="Proteomes" id="UP000614216"/>
    </source>
</evidence>
<proteinExistence type="predicted"/>
<comment type="caution">
    <text evidence="1">The sequence shown here is derived from an EMBL/GenBank/DDBJ whole genome shotgun (WGS) entry which is preliminary data.</text>
</comment>
<evidence type="ECO:0008006" key="3">
    <source>
        <dbReference type="Google" id="ProtNLM"/>
    </source>
</evidence>